<feature type="region of interest" description="Disordered" evidence="1">
    <location>
        <begin position="17"/>
        <end position="42"/>
    </location>
</feature>
<proteinExistence type="predicted"/>
<evidence type="ECO:0000313" key="3">
    <source>
        <dbReference type="Proteomes" id="UP001272987"/>
    </source>
</evidence>
<reference evidence="2 3" key="1">
    <citation type="journal article" date="2023" name="Microb. Genom.">
        <title>Mesoterricola silvestris gen. nov., sp. nov., Mesoterricola sediminis sp. nov., Geothrix oryzae sp. nov., Geothrix edaphica sp. nov., Geothrix rubra sp. nov., and Geothrix limicola sp. nov., six novel members of Acidobacteriota isolated from soils.</title>
        <authorList>
            <person name="Weisberg A.J."/>
            <person name="Pearce E."/>
            <person name="Kramer C.G."/>
            <person name="Chang J.H."/>
            <person name="Clarke C.R."/>
        </authorList>
    </citation>
    <scope>NUCLEOTIDE SEQUENCE [LARGE SCALE GENOMIC DNA]</scope>
    <source>
        <strain evidence="2 3">NB05-1H</strain>
    </source>
</reference>
<name>A0ABU4LX26_9ACTN</name>
<comment type="caution">
    <text evidence="2">The sequence shown here is derived from an EMBL/GenBank/DDBJ whole genome shotgun (WGS) entry which is preliminary data.</text>
</comment>
<organism evidence="2 3">
    <name type="scientific">Streptomyces acidiscabies</name>
    <dbReference type="NCBI Taxonomy" id="42234"/>
    <lineage>
        <taxon>Bacteria</taxon>
        <taxon>Bacillati</taxon>
        <taxon>Actinomycetota</taxon>
        <taxon>Actinomycetes</taxon>
        <taxon>Kitasatosporales</taxon>
        <taxon>Streptomycetaceae</taxon>
        <taxon>Streptomyces</taxon>
    </lineage>
</organism>
<accession>A0ABU4LX26</accession>
<feature type="compositionally biased region" description="Basic and acidic residues" evidence="1">
    <location>
        <begin position="23"/>
        <end position="42"/>
    </location>
</feature>
<evidence type="ECO:0000256" key="1">
    <source>
        <dbReference type="SAM" id="MobiDB-lite"/>
    </source>
</evidence>
<protein>
    <submittedName>
        <fullName evidence="2">Uncharacterized protein</fullName>
    </submittedName>
</protein>
<keyword evidence="3" id="KW-1185">Reference proteome</keyword>
<dbReference type="RefSeq" id="WP_319166707.1">
    <property type="nucleotide sequence ID" value="NZ_JARAWP010000011.1"/>
</dbReference>
<evidence type="ECO:0000313" key="2">
    <source>
        <dbReference type="EMBL" id="MDX3020061.1"/>
    </source>
</evidence>
<gene>
    <name evidence="2" type="ORF">PV666_19540</name>
</gene>
<dbReference type="EMBL" id="JARAWP010000011">
    <property type="protein sequence ID" value="MDX3020061.1"/>
    <property type="molecule type" value="Genomic_DNA"/>
</dbReference>
<dbReference type="Proteomes" id="UP001272987">
    <property type="component" value="Unassembled WGS sequence"/>
</dbReference>
<sequence>MSGIAREQRITHLIVRSQVTADAMEKARRTDASRRRSPHDSR</sequence>